<dbReference type="GO" id="GO:0044781">
    <property type="term" value="P:bacterial-type flagellum organization"/>
    <property type="evidence" value="ECO:0007669"/>
    <property type="project" value="UniProtKB-UniRule"/>
</dbReference>
<organism evidence="8 9">
    <name type="scientific">Tepidicaulis marinus</name>
    <dbReference type="NCBI Taxonomy" id="1333998"/>
    <lineage>
        <taxon>Bacteria</taxon>
        <taxon>Pseudomonadati</taxon>
        <taxon>Pseudomonadota</taxon>
        <taxon>Alphaproteobacteria</taxon>
        <taxon>Hyphomicrobiales</taxon>
        <taxon>Parvibaculaceae</taxon>
        <taxon>Tepidicaulis</taxon>
    </lineage>
</organism>
<dbReference type="STRING" id="1333998.M2A_2988"/>
<dbReference type="EMBL" id="BBIO01000019">
    <property type="protein sequence ID" value="GAK46489.1"/>
    <property type="molecule type" value="Genomic_DNA"/>
</dbReference>
<evidence type="ECO:0000256" key="3">
    <source>
        <dbReference type="ARBA" id="ARBA00022795"/>
    </source>
</evidence>
<feature type="domain" description="FlgD/Vpr Ig-like" evidence="6">
    <location>
        <begin position="112"/>
        <end position="181"/>
    </location>
</feature>
<dbReference type="AlphaFoldDB" id="A0A081BEM1"/>
<evidence type="ECO:0000313" key="9">
    <source>
        <dbReference type="Proteomes" id="UP000028702"/>
    </source>
</evidence>
<feature type="domain" description="FlgD Tudor-like" evidence="7">
    <location>
        <begin position="91"/>
        <end position="220"/>
    </location>
</feature>
<keyword evidence="9" id="KW-1185">Reference proteome</keyword>
<dbReference type="Pfam" id="PF13861">
    <property type="entry name" value="FLgD_tudor"/>
    <property type="match status" value="1"/>
</dbReference>
<name>A0A081BEM1_9HYPH</name>
<evidence type="ECO:0000256" key="4">
    <source>
        <dbReference type="ARBA" id="ARBA00024746"/>
    </source>
</evidence>
<gene>
    <name evidence="8" type="ORF">M2A_2988</name>
</gene>
<evidence type="ECO:0000259" key="6">
    <source>
        <dbReference type="Pfam" id="PF13860"/>
    </source>
</evidence>
<evidence type="ECO:0000313" key="8">
    <source>
        <dbReference type="EMBL" id="GAK46489.1"/>
    </source>
</evidence>
<keyword evidence="3 5" id="KW-1005">Bacterial flagellum biogenesis</keyword>
<dbReference type="Gene3D" id="2.60.40.4070">
    <property type="match status" value="1"/>
</dbReference>
<dbReference type="Pfam" id="PF03963">
    <property type="entry name" value="FlgD"/>
    <property type="match status" value="1"/>
</dbReference>
<dbReference type="InterPro" id="IPR025965">
    <property type="entry name" value="FlgD/Vpr_Ig-like"/>
</dbReference>
<dbReference type="Proteomes" id="UP000028702">
    <property type="component" value="Unassembled WGS sequence"/>
</dbReference>
<reference evidence="8 9" key="1">
    <citation type="submission" date="2014-07" db="EMBL/GenBank/DDBJ databases">
        <title>Tepidicaulis marinum gen. nov., sp. nov., a novel marine bacterium denitrifying nitrate to nitrous oxide strictly under microaerobic conditions.</title>
        <authorList>
            <person name="Takeuchi M."/>
            <person name="Yamagishi T."/>
            <person name="Kamagata Y."/>
            <person name="Oshima K."/>
            <person name="Hattori M."/>
            <person name="Katayama T."/>
            <person name="Hanada S."/>
            <person name="Tamaki H."/>
            <person name="Marumo K."/>
            <person name="Maeda H."/>
            <person name="Nedachi M."/>
            <person name="Iwasaki W."/>
            <person name="Suwa Y."/>
            <person name="Sakata S."/>
        </authorList>
    </citation>
    <scope>NUCLEOTIDE SEQUENCE [LARGE SCALE GENOMIC DNA]</scope>
    <source>
        <strain evidence="8 9">MA2</strain>
    </source>
</reference>
<comment type="caution">
    <text evidence="8">The sequence shown here is derived from an EMBL/GenBank/DDBJ whole genome shotgun (WGS) entry which is preliminary data.</text>
</comment>
<keyword evidence="8" id="KW-0969">Cilium</keyword>
<dbReference type="Pfam" id="PF13860">
    <property type="entry name" value="FlgD_ig"/>
    <property type="match status" value="1"/>
</dbReference>
<keyword evidence="8" id="KW-0282">Flagellum</keyword>
<dbReference type="RefSeq" id="WP_052379530.1">
    <property type="nucleotide sequence ID" value="NZ_BBIO01000019.1"/>
</dbReference>
<keyword evidence="8" id="KW-0966">Cell projection</keyword>
<dbReference type="InterPro" id="IPR025963">
    <property type="entry name" value="FLgD_Tudor"/>
</dbReference>
<sequence>MDILGSNPASVAAQAQQNLRAQSATASAALDTNFDTFLTLLTTQLRHQDPLNPLESNEFTQQLVQFSGVEQSIQTNRQLESLLAVAAATSSSQAVSYIGKEVDAVSNVAELKDGEASWIFGLAEEAETATLNILDANGATVYTKEISGATGAQDFVWDGKNNDGVDQPDGFYIIDIEATNEDGEQVQYSSRITGTVTGVDFSGNVPLINLGDQTIPASDVLAVRDKAQSQPPSGT</sequence>
<evidence type="ECO:0000256" key="2">
    <source>
        <dbReference type="ARBA" id="ARBA00016013"/>
    </source>
</evidence>
<dbReference type="Gene3D" id="2.30.30.910">
    <property type="match status" value="1"/>
</dbReference>
<comment type="function">
    <text evidence="4 5">Required for flagellar hook formation. May act as a scaffolding protein.</text>
</comment>
<accession>A0A081BEM1</accession>
<evidence type="ECO:0000259" key="7">
    <source>
        <dbReference type="Pfam" id="PF13861"/>
    </source>
</evidence>
<comment type="similarity">
    <text evidence="1 5">Belongs to the FlgD family.</text>
</comment>
<evidence type="ECO:0000256" key="1">
    <source>
        <dbReference type="ARBA" id="ARBA00010577"/>
    </source>
</evidence>
<evidence type="ECO:0000256" key="5">
    <source>
        <dbReference type="RuleBase" id="RU362076"/>
    </source>
</evidence>
<protein>
    <recommendedName>
        <fullName evidence="2 5">Basal-body rod modification protein FlgD</fullName>
    </recommendedName>
</protein>
<dbReference type="eggNOG" id="COG1843">
    <property type="taxonomic scope" value="Bacteria"/>
</dbReference>
<proteinExistence type="inferred from homology"/>
<dbReference type="InterPro" id="IPR005648">
    <property type="entry name" value="FlgD"/>
</dbReference>